<dbReference type="GO" id="GO:1990961">
    <property type="term" value="P:xenobiotic detoxification by transmembrane export across the plasma membrane"/>
    <property type="evidence" value="ECO:0007669"/>
    <property type="project" value="InterPro"/>
</dbReference>
<comment type="similarity">
    <text evidence="2 6">Belongs to the multi antimicrobial extrusion (MATE) (TC 2.A.66.1) family.</text>
</comment>
<keyword evidence="5 6" id="KW-0472">Membrane</keyword>
<reference evidence="8 9" key="1">
    <citation type="submission" date="2019-09" db="EMBL/GenBank/DDBJ databases">
        <title>Bird 10,000 Genomes (B10K) Project - Family phase.</title>
        <authorList>
            <person name="Zhang G."/>
        </authorList>
    </citation>
    <scope>NUCLEOTIDE SEQUENCE [LARGE SCALE GENOMIC DNA]</scope>
    <source>
        <strain evidence="8">B10K-DU-029-53</strain>
    </source>
</reference>
<feature type="transmembrane region" description="Helical" evidence="6">
    <location>
        <begin position="420"/>
        <end position="439"/>
    </location>
</feature>
<feature type="transmembrane region" description="Helical" evidence="6">
    <location>
        <begin position="121"/>
        <end position="144"/>
    </location>
</feature>
<dbReference type="GO" id="GO:0015297">
    <property type="term" value="F:antiporter activity"/>
    <property type="evidence" value="ECO:0007669"/>
    <property type="project" value="InterPro"/>
</dbReference>
<dbReference type="Proteomes" id="UP000580879">
    <property type="component" value="Unassembled WGS sequence"/>
</dbReference>
<sequence>ENLREENGFREGIAAGQDNLTAGSCEKKRGWIQRLLPDNFWEDAKKLLLLAGPLILIQLLIFLIHLVSSIFCGHLGKVELASVTLAIAVINVTAISVGYGLTSACDTLISQTYGSKNLLRVGVILQRATIIILLCCFPCCAILINIEQLMLLIQQDPEVSRSGALAPLTRPFPLQAVFLYNLETRYLQNQMIMWPLVLSGVIGNLVNVAANYVFLYVFHLGVTGSAWANTTAQYSQTIFLFLYIIGRKLHVNTWGGWSSECLLEWDSFTSLAIPSMLMMCIEWWTYEIGSFLIGMLSVVELSVQSIIYEVSVVAFMIPLGLGTAASVQVGNALGAGDFETAKRSSSTSLICTGVFCVIVGAILASTRNVLGHIFTKDREIIDLVAWVMPIYVVFHLFEAMTGACSGVLRGIGKQKFGAILNAVSYYGVGMPLAAVLLFVAKIGVIGLWAGMLVCVFLLCTCFVTYIYRLDWEKAAEEAQRRAGVTQPPPEEPSLGPESSCKELPSDVGAAPQPHTYLPARAVLGSVAGIEVQGDVVLTGITRMEGSTFQLELRGATSGTSGAVTAVVTKELLLRRGLAVLAAIAALALGIAIKLITSKD</sequence>
<comment type="caution">
    <text evidence="8">The sequence shown here is derived from an EMBL/GenBank/DDBJ whole genome shotgun (WGS) entry which is preliminary data.</text>
</comment>
<accession>A0A7K6QCS6</accession>
<dbReference type="Pfam" id="PF01554">
    <property type="entry name" value="MatE"/>
    <property type="match status" value="2"/>
</dbReference>
<dbReference type="EMBL" id="VZRZ01001374">
    <property type="protein sequence ID" value="NWW71543.1"/>
    <property type="molecule type" value="Genomic_DNA"/>
</dbReference>
<proteinExistence type="inferred from homology"/>
<feature type="non-terminal residue" evidence="8">
    <location>
        <position position="1"/>
    </location>
</feature>
<evidence type="ECO:0000256" key="1">
    <source>
        <dbReference type="ARBA" id="ARBA00004141"/>
    </source>
</evidence>
<dbReference type="CDD" id="cd13132">
    <property type="entry name" value="MATE_eukaryotic"/>
    <property type="match status" value="1"/>
</dbReference>
<dbReference type="AlphaFoldDB" id="A0A7K6QCS6"/>
<feature type="transmembrane region" description="Helical" evidence="6">
    <location>
        <begin position="80"/>
        <end position="101"/>
    </location>
</feature>
<name>A0A7K6QCS6_9PASS</name>
<evidence type="ECO:0000313" key="9">
    <source>
        <dbReference type="Proteomes" id="UP000580879"/>
    </source>
</evidence>
<keyword evidence="4 6" id="KW-1133">Transmembrane helix</keyword>
<evidence type="ECO:0000256" key="7">
    <source>
        <dbReference type="SAM" id="MobiDB-lite"/>
    </source>
</evidence>
<feature type="transmembrane region" description="Helical" evidence="6">
    <location>
        <begin position="386"/>
        <end position="408"/>
    </location>
</feature>
<dbReference type="GO" id="GO:0042910">
    <property type="term" value="F:xenobiotic transmembrane transporter activity"/>
    <property type="evidence" value="ECO:0007669"/>
    <property type="project" value="InterPro"/>
</dbReference>
<evidence type="ECO:0000256" key="3">
    <source>
        <dbReference type="ARBA" id="ARBA00022692"/>
    </source>
</evidence>
<protein>
    <recommendedName>
        <fullName evidence="6">Multidrug and toxin extrusion protein</fullName>
    </recommendedName>
</protein>
<feature type="transmembrane region" description="Helical" evidence="6">
    <location>
        <begin position="306"/>
        <end position="327"/>
    </location>
</feature>
<feature type="transmembrane region" description="Helical" evidence="6">
    <location>
        <begin position="47"/>
        <end position="68"/>
    </location>
</feature>
<dbReference type="PANTHER" id="PTHR11206">
    <property type="entry name" value="MULTIDRUG RESISTANCE PROTEIN"/>
    <property type="match status" value="1"/>
</dbReference>
<keyword evidence="3 6" id="KW-0812">Transmembrane</keyword>
<gene>
    <name evidence="8" type="primary">Slc47a1</name>
    <name evidence="8" type="ORF">CLIRUF_R02050</name>
</gene>
<evidence type="ECO:0000256" key="6">
    <source>
        <dbReference type="RuleBase" id="RU004914"/>
    </source>
</evidence>
<feature type="transmembrane region" description="Helical" evidence="6">
    <location>
        <begin position="577"/>
        <end position="596"/>
    </location>
</feature>
<evidence type="ECO:0000313" key="8">
    <source>
        <dbReference type="EMBL" id="NWW71543.1"/>
    </source>
</evidence>
<feature type="region of interest" description="Disordered" evidence="7">
    <location>
        <begin position="480"/>
        <end position="508"/>
    </location>
</feature>
<dbReference type="NCBIfam" id="TIGR00797">
    <property type="entry name" value="matE"/>
    <property type="match status" value="1"/>
</dbReference>
<evidence type="ECO:0000256" key="5">
    <source>
        <dbReference type="ARBA" id="ARBA00023136"/>
    </source>
</evidence>
<feature type="transmembrane region" description="Helical" evidence="6">
    <location>
        <begin position="348"/>
        <end position="366"/>
    </location>
</feature>
<dbReference type="InterPro" id="IPR045069">
    <property type="entry name" value="MATE_euk"/>
</dbReference>
<comment type="subcellular location">
    <subcellularLocation>
        <location evidence="1">Membrane</location>
        <topology evidence="1">Multi-pass membrane protein</topology>
    </subcellularLocation>
</comment>
<dbReference type="GO" id="GO:0016020">
    <property type="term" value="C:membrane"/>
    <property type="evidence" value="ECO:0007669"/>
    <property type="project" value="UniProtKB-SubCell"/>
</dbReference>
<feature type="transmembrane region" description="Helical" evidence="6">
    <location>
        <begin position="226"/>
        <end position="246"/>
    </location>
</feature>
<feature type="transmembrane region" description="Helical" evidence="6">
    <location>
        <begin position="192"/>
        <end position="214"/>
    </location>
</feature>
<dbReference type="OrthoDB" id="2126698at2759"/>
<evidence type="ECO:0000256" key="2">
    <source>
        <dbReference type="ARBA" id="ARBA00010199"/>
    </source>
</evidence>
<organism evidence="8 9">
    <name type="scientific">Climacteris rufus</name>
    <name type="common">rufous treecreeper</name>
    <dbReference type="NCBI Taxonomy" id="47695"/>
    <lineage>
        <taxon>Eukaryota</taxon>
        <taxon>Metazoa</taxon>
        <taxon>Chordata</taxon>
        <taxon>Craniata</taxon>
        <taxon>Vertebrata</taxon>
        <taxon>Euteleostomi</taxon>
        <taxon>Archelosauria</taxon>
        <taxon>Archosauria</taxon>
        <taxon>Dinosauria</taxon>
        <taxon>Saurischia</taxon>
        <taxon>Theropoda</taxon>
        <taxon>Coelurosauria</taxon>
        <taxon>Aves</taxon>
        <taxon>Neognathae</taxon>
        <taxon>Neoaves</taxon>
        <taxon>Telluraves</taxon>
        <taxon>Australaves</taxon>
        <taxon>Passeriformes</taxon>
        <taxon>Climacteridae</taxon>
        <taxon>Climacteris</taxon>
    </lineage>
</organism>
<feature type="transmembrane region" description="Helical" evidence="6">
    <location>
        <begin position="445"/>
        <end position="467"/>
    </location>
</feature>
<dbReference type="InterPro" id="IPR002528">
    <property type="entry name" value="MATE_fam"/>
</dbReference>
<feature type="non-terminal residue" evidence="8">
    <location>
        <position position="599"/>
    </location>
</feature>
<keyword evidence="9" id="KW-1185">Reference proteome</keyword>
<evidence type="ECO:0000256" key="4">
    <source>
        <dbReference type="ARBA" id="ARBA00022989"/>
    </source>
</evidence>